<reference evidence="4" key="2">
    <citation type="journal article" date="2021" name="PeerJ">
        <title>Extensive microbial diversity within the chicken gut microbiome revealed by metagenomics and culture.</title>
        <authorList>
            <person name="Gilroy R."/>
            <person name="Ravi A."/>
            <person name="Getino M."/>
            <person name="Pursley I."/>
            <person name="Horton D.L."/>
            <person name="Alikhan N.F."/>
            <person name="Baker D."/>
            <person name="Gharbi K."/>
            <person name="Hall N."/>
            <person name="Watson M."/>
            <person name="Adriaenssens E.M."/>
            <person name="Foster-Nyarko E."/>
            <person name="Jarju S."/>
            <person name="Secka A."/>
            <person name="Antonio M."/>
            <person name="Oren A."/>
            <person name="Chaudhuri R.R."/>
            <person name="La Ragione R."/>
            <person name="Hildebrand F."/>
            <person name="Pallen M.J."/>
        </authorList>
    </citation>
    <scope>NUCLEOTIDE SEQUENCE</scope>
    <source>
        <strain evidence="4">7293</strain>
    </source>
</reference>
<dbReference type="AlphaFoldDB" id="A0A9D9E0H9"/>
<accession>A0A9D9E0H9</accession>
<evidence type="ECO:0000256" key="1">
    <source>
        <dbReference type="ARBA" id="ARBA00004418"/>
    </source>
</evidence>
<proteinExistence type="inferred from homology"/>
<organism evidence="4 5">
    <name type="scientific">Candidatus Ornithospirochaeta stercoripullorum</name>
    <dbReference type="NCBI Taxonomy" id="2840899"/>
    <lineage>
        <taxon>Bacteria</taxon>
        <taxon>Pseudomonadati</taxon>
        <taxon>Spirochaetota</taxon>
        <taxon>Spirochaetia</taxon>
        <taxon>Spirochaetales</taxon>
        <taxon>Spirochaetaceae</taxon>
        <taxon>Spirochaetaceae incertae sedis</taxon>
        <taxon>Candidatus Ornithospirochaeta</taxon>
    </lineage>
</organism>
<dbReference type="InterPro" id="IPR006059">
    <property type="entry name" value="SBP"/>
</dbReference>
<comment type="subcellular location">
    <subcellularLocation>
        <location evidence="1">Periplasm</location>
    </subcellularLocation>
</comment>
<comment type="caution">
    <text evidence="4">The sequence shown here is derived from an EMBL/GenBank/DDBJ whole genome shotgun (WGS) entry which is preliminary data.</text>
</comment>
<dbReference type="PANTHER" id="PTHR43649:SF12">
    <property type="entry name" value="DIACETYLCHITOBIOSE BINDING PROTEIN DASA"/>
    <property type="match status" value="1"/>
</dbReference>
<sequence length="439" mass="48391">MKRIVTFVLVAFLISSFAFAGGQKEESSADGRMVLTMTSSYTKEESATDNTRKMPRDTILEYAENNADTLDLQITEFQHNDYETVIQARAAANDLADVFIMKGSWVKNFYDSGLIADLTGYVEECPWLDEYRDGLFFPATVDGKIMATPMQFSTTSIVFYNKDLWAKAGYDEFPSTWEEVFAAIPKFEEMGVYPIAFGNRDKWQFNSSWISTLGPRFCGEDWVDSIIEGSEDVAFTDPEFTKLLEFVVQLGQSGLFNPDYSVVDNQNASSLFLQGKAATTIDGYWNVEYMASSATPEVLENIGFAYMPTIEGGIGDPTSASSGCGWFCGVNSSLTGERLAKAAELALYISGPALSQRMTDVGLVSTCNTPPSEGVEFDTLHTNYLAFVDNATSTVPIWDANMNASLIAVMNDQFVELLAGRTTPEAAAEIIQAEYEATR</sequence>
<evidence type="ECO:0000313" key="4">
    <source>
        <dbReference type="EMBL" id="MBO8435610.1"/>
    </source>
</evidence>
<evidence type="ECO:0000256" key="2">
    <source>
        <dbReference type="ARBA" id="ARBA00008520"/>
    </source>
</evidence>
<dbReference type="Gene3D" id="3.40.190.10">
    <property type="entry name" value="Periplasmic binding protein-like II"/>
    <property type="match status" value="2"/>
</dbReference>
<gene>
    <name evidence="4" type="ORF">IAA97_01335</name>
</gene>
<dbReference type="EMBL" id="JADIMT010000022">
    <property type="protein sequence ID" value="MBO8435610.1"/>
    <property type="molecule type" value="Genomic_DNA"/>
</dbReference>
<reference evidence="4" key="1">
    <citation type="submission" date="2020-10" db="EMBL/GenBank/DDBJ databases">
        <authorList>
            <person name="Gilroy R."/>
        </authorList>
    </citation>
    <scope>NUCLEOTIDE SEQUENCE</scope>
    <source>
        <strain evidence="4">7293</strain>
    </source>
</reference>
<feature type="chain" id="PRO_5039160216" evidence="3">
    <location>
        <begin position="21"/>
        <end position="439"/>
    </location>
</feature>
<feature type="signal peptide" evidence="3">
    <location>
        <begin position="1"/>
        <end position="20"/>
    </location>
</feature>
<dbReference type="GO" id="GO:0042597">
    <property type="term" value="C:periplasmic space"/>
    <property type="evidence" value="ECO:0007669"/>
    <property type="project" value="UniProtKB-SubCell"/>
</dbReference>
<dbReference type="PANTHER" id="PTHR43649">
    <property type="entry name" value="ARABINOSE-BINDING PROTEIN-RELATED"/>
    <property type="match status" value="1"/>
</dbReference>
<dbReference type="SUPFAM" id="SSF53850">
    <property type="entry name" value="Periplasmic binding protein-like II"/>
    <property type="match status" value="1"/>
</dbReference>
<name>A0A9D9E0H9_9SPIO</name>
<keyword evidence="3" id="KW-0732">Signal</keyword>
<comment type="similarity">
    <text evidence="2">Belongs to the bacterial solute-binding protein 1 family.</text>
</comment>
<protein>
    <submittedName>
        <fullName evidence="4">Extracellular solute-binding protein</fullName>
    </submittedName>
</protein>
<evidence type="ECO:0000256" key="3">
    <source>
        <dbReference type="SAM" id="SignalP"/>
    </source>
</evidence>
<dbReference type="InterPro" id="IPR050490">
    <property type="entry name" value="Bact_solute-bd_prot1"/>
</dbReference>
<dbReference type="Proteomes" id="UP000823615">
    <property type="component" value="Unassembled WGS sequence"/>
</dbReference>
<dbReference type="Pfam" id="PF01547">
    <property type="entry name" value="SBP_bac_1"/>
    <property type="match status" value="1"/>
</dbReference>
<evidence type="ECO:0000313" key="5">
    <source>
        <dbReference type="Proteomes" id="UP000823615"/>
    </source>
</evidence>